<reference evidence="2 3" key="1">
    <citation type="submission" date="2016-10" db="EMBL/GenBank/DDBJ databases">
        <authorList>
            <person name="de Groot N.N."/>
        </authorList>
    </citation>
    <scope>NUCLEOTIDE SEQUENCE [LARGE SCALE GENOMIC DNA]</scope>
    <source>
        <strain evidence="2 3">558</strain>
    </source>
</reference>
<gene>
    <name evidence="2" type="ORF">SAMN04490369_106913</name>
</gene>
<proteinExistence type="predicted"/>
<keyword evidence="1" id="KW-1133">Transmembrane helix</keyword>
<dbReference type="Proteomes" id="UP000199493">
    <property type="component" value="Unassembled WGS sequence"/>
</dbReference>
<organism evidence="2 3">
    <name type="scientific">Vreelandella aquamarina</name>
    <dbReference type="NCBI Taxonomy" id="77097"/>
    <lineage>
        <taxon>Bacteria</taxon>
        <taxon>Pseudomonadati</taxon>
        <taxon>Pseudomonadota</taxon>
        <taxon>Gammaproteobacteria</taxon>
        <taxon>Oceanospirillales</taxon>
        <taxon>Halomonadaceae</taxon>
        <taxon>Vreelandella</taxon>
    </lineage>
</organism>
<evidence type="ECO:0000256" key="1">
    <source>
        <dbReference type="SAM" id="Phobius"/>
    </source>
</evidence>
<dbReference type="EMBL" id="FODB01000069">
    <property type="protein sequence ID" value="SEO31646.1"/>
    <property type="molecule type" value="Genomic_DNA"/>
</dbReference>
<evidence type="ECO:0000313" key="2">
    <source>
        <dbReference type="EMBL" id="SEO31646.1"/>
    </source>
</evidence>
<evidence type="ECO:0000313" key="3">
    <source>
        <dbReference type="Proteomes" id="UP000199493"/>
    </source>
</evidence>
<protein>
    <submittedName>
        <fullName evidence="2">Uncharacterized protein</fullName>
    </submittedName>
</protein>
<keyword evidence="1" id="KW-0812">Transmembrane</keyword>
<keyword evidence="1" id="KW-0472">Membrane</keyword>
<name>A0A1H8NPV8_9GAMM</name>
<sequence length="51" mass="5910">MQNSHLATVRWFFCVYFSIINTLIYITFFLALGVLHSSCTDMQSILVYPFG</sequence>
<dbReference type="AlphaFoldDB" id="A0A1H8NPV8"/>
<feature type="transmembrane region" description="Helical" evidence="1">
    <location>
        <begin position="12"/>
        <end position="35"/>
    </location>
</feature>
<accession>A0A1H8NPV8</accession>